<comment type="caution">
    <text evidence="1">The sequence shown here is derived from an EMBL/GenBank/DDBJ whole genome shotgun (WGS) entry which is preliminary data.</text>
</comment>
<keyword evidence="2" id="KW-1185">Reference proteome</keyword>
<dbReference type="Proteomes" id="UP000578531">
    <property type="component" value="Unassembled WGS sequence"/>
</dbReference>
<evidence type="ECO:0000313" key="2">
    <source>
        <dbReference type="Proteomes" id="UP000578531"/>
    </source>
</evidence>
<evidence type="ECO:0000313" key="1">
    <source>
        <dbReference type="EMBL" id="KAF6229724.1"/>
    </source>
</evidence>
<accession>A0A8H6KZA0</accession>
<name>A0A8H6KZA0_9LECA</name>
<reference evidence="1 2" key="1">
    <citation type="journal article" date="2020" name="Genomics">
        <title>Complete, high-quality genomes from long-read metagenomic sequencing of two wolf lichen thalli reveals enigmatic genome architecture.</title>
        <authorList>
            <person name="McKenzie S.K."/>
            <person name="Walston R.F."/>
            <person name="Allen J.L."/>
        </authorList>
    </citation>
    <scope>NUCLEOTIDE SEQUENCE [LARGE SCALE GENOMIC DNA]</scope>
    <source>
        <strain evidence="1">WasteWater2</strain>
    </source>
</reference>
<dbReference type="RefSeq" id="XP_037159916.1">
    <property type="nucleotide sequence ID" value="XM_037313251.1"/>
</dbReference>
<dbReference type="EMBL" id="JACCJC010000070">
    <property type="protein sequence ID" value="KAF6229724.1"/>
    <property type="molecule type" value="Genomic_DNA"/>
</dbReference>
<proteinExistence type="predicted"/>
<organism evidence="1 2">
    <name type="scientific">Letharia columbiana</name>
    <dbReference type="NCBI Taxonomy" id="112416"/>
    <lineage>
        <taxon>Eukaryota</taxon>
        <taxon>Fungi</taxon>
        <taxon>Dikarya</taxon>
        <taxon>Ascomycota</taxon>
        <taxon>Pezizomycotina</taxon>
        <taxon>Lecanoromycetes</taxon>
        <taxon>OSLEUM clade</taxon>
        <taxon>Lecanoromycetidae</taxon>
        <taxon>Lecanorales</taxon>
        <taxon>Lecanorineae</taxon>
        <taxon>Parmeliaceae</taxon>
        <taxon>Letharia</taxon>
    </lineage>
</organism>
<dbReference type="OrthoDB" id="423498at2759"/>
<protein>
    <submittedName>
        <fullName evidence="1">Uncharacterized protein</fullName>
    </submittedName>
</protein>
<sequence length="183" mass="20328">MVSAGKVGFLGLPETCTGDLWHNAAAQILSKLDGRGIRMAHVSIRGIVARMKEEGESVQRIPELFSYLTSLGLPCLLVKFDVGRDTEEQLFDAMLDVDANPYRLLWEAQQQRGSQSFQALWPIAPTTNRMGTCLERYLKHLERPGFGIVANDQFLKGVLLHVNRNSIGVSCISECDCESFKGN</sequence>
<dbReference type="GeneID" id="59293013"/>
<dbReference type="AlphaFoldDB" id="A0A8H6KZA0"/>
<gene>
    <name evidence="1" type="ORF">HO173_011371</name>
</gene>